<dbReference type="SUPFAM" id="SSF52172">
    <property type="entry name" value="CheY-like"/>
    <property type="match status" value="1"/>
</dbReference>
<dbReference type="SMART" id="SM00850">
    <property type="entry name" value="LytTR"/>
    <property type="match status" value="1"/>
</dbReference>
<dbReference type="OrthoDB" id="2168082at2"/>
<evidence type="ECO:0000313" key="5">
    <source>
        <dbReference type="Proteomes" id="UP000240572"/>
    </source>
</evidence>
<comment type="caution">
    <text evidence="4">The sequence shown here is derived from an EMBL/GenBank/DDBJ whole genome shotgun (WGS) entry which is preliminary data.</text>
</comment>
<dbReference type="SMART" id="SM00448">
    <property type="entry name" value="REC"/>
    <property type="match status" value="1"/>
</dbReference>
<dbReference type="AlphaFoldDB" id="A0A2P8DC11"/>
<dbReference type="PROSITE" id="PS50930">
    <property type="entry name" value="HTH_LYTTR"/>
    <property type="match status" value="1"/>
</dbReference>
<dbReference type="InterPro" id="IPR011006">
    <property type="entry name" value="CheY-like_superfamily"/>
</dbReference>
<dbReference type="PANTHER" id="PTHR37299:SF1">
    <property type="entry name" value="STAGE 0 SPORULATION PROTEIN A HOMOLOG"/>
    <property type="match status" value="1"/>
</dbReference>
<dbReference type="PROSITE" id="PS50110">
    <property type="entry name" value="RESPONSE_REGULATORY"/>
    <property type="match status" value="1"/>
</dbReference>
<feature type="domain" description="HTH LytTR-type" evidence="3">
    <location>
        <begin position="140"/>
        <end position="237"/>
    </location>
</feature>
<dbReference type="Pfam" id="PF04397">
    <property type="entry name" value="LytTR"/>
    <property type="match status" value="1"/>
</dbReference>
<evidence type="ECO:0000256" key="1">
    <source>
        <dbReference type="PROSITE-ProRule" id="PRU00169"/>
    </source>
</evidence>
<accession>A0A2P8DC11</accession>
<evidence type="ECO:0000259" key="3">
    <source>
        <dbReference type="PROSITE" id="PS50930"/>
    </source>
</evidence>
<dbReference type="PANTHER" id="PTHR37299">
    <property type="entry name" value="TRANSCRIPTIONAL REGULATOR-RELATED"/>
    <property type="match status" value="1"/>
</dbReference>
<dbReference type="GO" id="GO:0003677">
    <property type="term" value="F:DNA binding"/>
    <property type="evidence" value="ECO:0007669"/>
    <property type="project" value="InterPro"/>
</dbReference>
<gene>
    <name evidence="4" type="ORF">B0I18_101921</name>
</gene>
<dbReference type="Gene3D" id="2.40.50.1020">
    <property type="entry name" value="LytTr DNA-binding domain"/>
    <property type="match status" value="1"/>
</dbReference>
<evidence type="ECO:0000313" key="4">
    <source>
        <dbReference type="EMBL" id="PSK94761.1"/>
    </source>
</evidence>
<dbReference type="InterPro" id="IPR001789">
    <property type="entry name" value="Sig_transdc_resp-reg_receiver"/>
</dbReference>
<sequence>MTSAPVRYLIVDDNELDRMVAEAFAGPYPFLQHLGSYAGPVEALEVIKAQKPDLVLLDVEMPGVNGIDLFRAIKDMVPMAVFITAYPEFALEGFELSALDYILKPLTEERFALSVKKIAEYWEMKQKSTAYDVFIEQEMITIKQGHDKIRIPLNDIIYLEALNDYTKIFTSEKSYITIGALSRLLEQLPAQHFCRIHRSYAIAVHKISAFRRNEIACGAVVLPVGKTYRAAVAQMKQ</sequence>
<protein>
    <submittedName>
        <fullName evidence="4">LytTR family two component transcriptional regulator</fullName>
    </submittedName>
</protein>
<organism evidence="4 5">
    <name type="scientific">Taibaiella chishuiensis</name>
    <dbReference type="NCBI Taxonomy" id="1434707"/>
    <lineage>
        <taxon>Bacteria</taxon>
        <taxon>Pseudomonadati</taxon>
        <taxon>Bacteroidota</taxon>
        <taxon>Chitinophagia</taxon>
        <taxon>Chitinophagales</taxon>
        <taxon>Chitinophagaceae</taxon>
        <taxon>Taibaiella</taxon>
    </lineage>
</organism>
<dbReference type="Pfam" id="PF00072">
    <property type="entry name" value="Response_reg"/>
    <property type="match status" value="1"/>
</dbReference>
<keyword evidence="1" id="KW-0597">Phosphoprotein</keyword>
<dbReference type="InterPro" id="IPR007492">
    <property type="entry name" value="LytTR_DNA-bd_dom"/>
</dbReference>
<feature type="modified residue" description="4-aspartylphosphate" evidence="1">
    <location>
        <position position="58"/>
    </location>
</feature>
<dbReference type="EMBL" id="PYGD01000001">
    <property type="protein sequence ID" value="PSK94761.1"/>
    <property type="molecule type" value="Genomic_DNA"/>
</dbReference>
<dbReference type="GO" id="GO:0000156">
    <property type="term" value="F:phosphorelay response regulator activity"/>
    <property type="evidence" value="ECO:0007669"/>
    <property type="project" value="InterPro"/>
</dbReference>
<keyword evidence="5" id="KW-1185">Reference proteome</keyword>
<dbReference type="InterPro" id="IPR046947">
    <property type="entry name" value="LytR-like"/>
</dbReference>
<feature type="domain" description="Response regulatory" evidence="2">
    <location>
        <begin position="7"/>
        <end position="119"/>
    </location>
</feature>
<dbReference type="Gene3D" id="3.40.50.2300">
    <property type="match status" value="1"/>
</dbReference>
<evidence type="ECO:0000259" key="2">
    <source>
        <dbReference type="PROSITE" id="PS50110"/>
    </source>
</evidence>
<name>A0A2P8DC11_9BACT</name>
<proteinExistence type="predicted"/>
<dbReference type="RefSeq" id="WP_106521447.1">
    <property type="nucleotide sequence ID" value="NZ_PYGD01000001.1"/>
</dbReference>
<dbReference type="Proteomes" id="UP000240572">
    <property type="component" value="Unassembled WGS sequence"/>
</dbReference>
<reference evidence="4 5" key="1">
    <citation type="submission" date="2018-03" db="EMBL/GenBank/DDBJ databases">
        <title>Genomic Encyclopedia of Type Strains, Phase III (KMG-III): the genomes of soil and plant-associated and newly described type strains.</title>
        <authorList>
            <person name="Whitman W."/>
        </authorList>
    </citation>
    <scope>NUCLEOTIDE SEQUENCE [LARGE SCALE GENOMIC DNA]</scope>
    <source>
        <strain evidence="4 5">CGMCC 1.12700</strain>
    </source>
</reference>